<dbReference type="PANTHER" id="PTHR35936">
    <property type="entry name" value="MEMBRANE-BOUND LYTIC MUREIN TRANSGLYCOSYLASE F"/>
    <property type="match status" value="1"/>
</dbReference>
<gene>
    <name evidence="7" type="ORF">Bccel_1054</name>
</gene>
<dbReference type="RefSeq" id="WP_036940451.1">
    <property type="nucleotide sequence ID" value="NZ_JQKC01000013.1"/>
</dbReference>
<evidence type="ECO:0000256" key="3">
    <source>
        <dbReference type="ARBA" id="ARBA00022729"/>
    </source>
</evidence>
<name>A0A0L6JJ73_9FIRM</name>
<evidence type="ECO:0000313" key="8">
    <source>
        <dbReference type="Proteomes" id="UP000036923"/>
    </source>
</evidence>
<evidence type="ECO:0000259" key="6">
    <source>
        <dbReference type="SMART" id="SM00062"/>
    </source>
</evidence>
<dbReference type="STRING" id="398512.Bccel_1054"/>
<dbReference type="OrthoDB" id="9775197at2"/>
<feature type="domain" description="Solute-binding protein family 3/N-terminal" evidence="6">
    <location>
        <begin position="47"/>
        <end position="274"/>
    </location>
</feature>
<organism evidence="7 8">
    <name type="scientific">Pseudobacteroides cellulosolvens ATCC 35603 = DSM 2933</name>
    <dbReference type="NCBI Taxonomy" id="398512"/>
    <lineage>
        <taxon>Bacteria</taxon>
        <taxon>Bacillati</taxon>
        <taxon>Bacillota</taxon>
        <taxon>Clostridia</taxon>
        <taxon>Eubacteriales</taxon>
        <taxon>Oscillospiraceae</taxon>
        <taxon>Pseudobacteroides</taxon>
    </lineage>
</organism>
<evidence type="ECO:0000256" key="2">
    <source>
        <dbReference type="ARBA" id="ARBA00010333"/>
    </source>
</evidence>
<dbReference type="Pfam" id="PF00497">
    <property type="entry name" value="SBP_bac_3"/>
    <property type="match status" value="1"/>
</dbReference>
<dbReference type="PROSITE" id="PS01039">
    <property type="entry name" value="SBP_BACTERIAL_3"/>
    <property type="match status" value="1"/>
</dbReference>
<dbReference type="Proteomes" id="UP000036923">
    <property type="component" value="Unassembled WGS sequence"/>
</dbReference>
<dbReference type="AlphaFoldDB" id="A0A0L6JJ73"/>
<feature type="signal peptide" evidence="5">
    <location>
        <begin position="1"/>
        <end position="27"/>
    </location>
</feature>
<protein>
    <submittedName>
        <fullName evidence="7">ABC-type transporter, periplasmic subunit family 3</fullName>
    </submittedName>
</protein>
<evidence type="ECO:0000256" key="5">
    <source>
        <dbReference type="SAM" id="SignalP"/>
    </source>
</evidence>
<dbReference type="eggNOG" id="COG0834">
    <property type="taxonomic scope" value="Bacteria"/>
</dbReference>
<comment type="similarity">
    <text evidence="2 4">Belongs to the bacterial solute-binding protein 3 family.</text>
</comment>
<sequence precursor="true">MLRLKKRNLLRVTALVVILILTLTACGTGTESTNTDQSSDSGTKSDVLLVGVDDNYPPMEFKDSDGKTTIGFDVDVAKELGKRLGKSDVQFVSNDWTGIFQALEINKFDAIISSVSINEERQKEHSLTKPYIANKQVIVTKKSTTDIKSTDNLNGKKVGLQAGSTSEDFCRDLIKNKKVVENDMSTYPLVTQPFMDLDAGRLDAVICDIVVAKYYIANNKDKYIIAWESPDAEPMALCFKKKDTELRDKANKILDDMQADGTMKKISEKWFGEDVTKNLQ</sequence>
<reference evidence="8" key="1">
    <citation type="submission" date="2015-07" db="EMBL/GenBank/DDBJ databases">
        <title>Near-Complete Genome Sequence of the Cellulolytic Bacterium Bacteroides (Pseudobacteroides) cellulosolvens ATCC 35603.</title>
        <authorList>
            <person name="Dassa B."/>
            <person name="Utturkar S.M."/>
            <person name="Klingeman D.M."/>
            <person name="Hurt R.A."/>
            <person name="Keller M."/>
            <person name="Xu J."/>
            <person name="Reddy Y.H.K."/>
            <person name="Borovok I."/>
            <person name="Grinberg I.R."/>
            <person name="Lamed R."/>
            <person name="Zhivin O."/>
            <person name="Bayer E.A."/>
            <person name="Brown S.D."/>
        </authorList>
    </citation>
    <scope>NUCLEOTIDE SEQUENCE [LARGE SCALE GENOMIC DNA]</scope>
    <source>
        <strain evidence="8">DSM 2933</strain>
    </source>
</reference>
<dbReference type="InterPro" id="IPR001638">
    <property type="entry name" value="Solute-binding_3/MltF_N"/>
</dbReference>
<dbReference type="InterPro" id="IPR018313">
    <property type="entry name" value="SBP_3_CS"/>
</dbReference>
<dbReference type="EMBL" id="LGTC01000001">
    <property type="protein sequence ID" value="KNY25794.1"/>
    <property type="molecule type" value="Genomic_DNA"/>
</dbReference>
<feature type="chain" id="PRO_5005565854" evidence="5">
    <location>
        <begin position="28"/>
        <end position="280"/>
    </location>
</feature>
<keyword evidence="8" id="KW-1185">Reference proteome</keyword>
<proteinExistence type="inferred from homology"/>
<dbReference type="SUPFAM" id="SSF53850">
    <property type="entry name" value="Periplasmic binding protein-like II"/>
    <property type="match status" value="1"/>
</dbReference>
<dbReference type="SMART" id="SM00062">
    <property type="entry name" value="PBPb"/>
    <property type="match status" value="1"/>
</dbReference>
<comment type="subcellular location">
    <subcellularLocation>
        <location evidence="1">Cell envelope</location>
    </subcellularLocation>
</comment>
<comment type="caution">
    <text evidence="7">The sequence shown here is derived from an EMBL/GenBank/DDBJ whole genome shotgun (WGS) entry which is preliminary data.</text>
</comment>
<evidence type="ECO:0000256" key="1">
    <source>
        <dbReference type="ARBA" id="ARBA00004196"/>
    </source>
</evidence>
<dbReference type="Gene3D" id="3.40.190.10">
    <property type="entry name" value="Periplasmic binding protein-like II"/>
    <property type="match status" value="2"/>
</dbReference>
<dbReference type="PROSITE" id="PS51257">
    <property type="entry name" value="PROKAR_LIPOPROTEIN"/>
    <property type="match status" value="1"/>
</dbReference>
<accession>A0A0L6JJ73</accession>
<evidence type="ECO:0000313" key="7">
    <source>
        <dbReference type="EMBL" id="KNY25794.1"/>
    </source>
</evidence>
<dbReference type="GO" id="GO:0030313">
    <property type="term" value="C:cell envelope"/>
    <property type="evidence" value="ECO:0007669"/>
    <property type="project" value="UniProtKB-SubCell"/>
</dbReference>
<dbReference type="PANTHER" id="PTHR35936:SF19">
    <property type="entry name" value="AMINO-ACID-BINDING PROTEIN YXEM-RELATED"/>
    <property type="match status" value="1"/>
</dbReference>
<keyword evidence="3 5" id="KW-0732">Signal</keyword>
<evidence type="ECO:0000256" key="4">
    <source>
        <dbReference type="RuleBase" id="RU003744"/>
    </source>
</evidence>